<gene>
    <name evidence="2" type="ORF">J5N97_029961</name>
</gene>
<proteinExistence type="predicted"/>
<feature type="region of interest" description="Disordered" evidence="1">
    <location>
        <begin position="1"/>
        <end position="37"/>
    </location>
</feature>
<organism evidence="2 3">
    <name type="scientific">Dioscorea zingiberensis</name>
    <dbReference type="NCBI Taxonomy" id="325984"/>
    <lineage>
        <taxon>Eukaryota</taxon>
        <taxon>Viridiplantae</taxon>
        <taxon>Streptophyta</taxon>
        <taxon>Embryophyta</taxon>
        <taxon>Tracheophyta</taxon>
        <taxon>Spermatophyta</taxon>
        <taxon>Magnoliopsida</taxon>
        <taxon>Liliopsida</taxon>
        <taxon>Dioscoreales</taxon>
        <taxon>Dioscoreaceae</taxon>
        <taxon>Dioscorea</taxon>
    </lineage>
</organism>
<accession>A0A9D5H3P2</accession>
<reference evidence="2" key="1">
    <citation type="submission" date="2021-03" db="EMBL/GenBank/DDBJ databases">
        <authorList>
            <person name="Li Z."/>
            <person name="Yang C."/>
        </authorList>
    </citation>
    <scope>NUCLEOTIDE SEQUENCE</scope>
    <source>
        <strain evidence="2">Dzin_1.0</strain>
        <tissue evidence="2">Leaf</tissue>
    </source>
</reference>
<feature type="compositionally biased region" description="Polar residues" evidence="1">
    <location>
        <begin position="1"/>
        <end position="10"/>
    </location>
</feature>
<reference evidence="2" key="2">
    <citation type="journal article" date="2022" name="Hortic Res">
        <title>The genome of Dioscorea zingiberensis sheds light on the biosynthesis, origin and evolution of the medicinally important diosgenin saponins.</title>
        <authorList>
            <person name="Li Y."/>
            <person name="Tan C."/>
            <person name="Li Z."/>
            <person name="Guo J."/>
            <person name="Li S."/>
            <person name="Chen X."/>
            <person name="Wang C."/>
            <person name="Dai X."/>
            <person name="Yang H."/>
            <person name="Song W."/>
            <person name="Hou L."/>
            <person name="Xu J."/>
            <person name="Tong Z."/>
            <person name="Xu A."/>
            <person name="Yuan X."/>
            <person name="Wang W."/>
            <person name="Yang Q."/>
            <person name="Chen L."/>
            <person name="Sun Z."/>
            <person name="Wang K."/>
            <person name="Pan B."/>
            <person name="Chen J."/>
            <person name="Bao Y."/>
            <person name="Liu F."/>
            <person name="Qi X."/>
            <person name="Gang D.R."/>
            <person name="Wen J."/>
            <person name="Li J."/>
        </authorList>
    </citation>
    <scope>NUCLEOTIDE SEQUENCE</scope>
    <source>
        <strain evidence="2">Dzin_1.0</strain>
    </source>
</reference>
<dbReference type="Proteomes" id="UP001085076">
    <property type="component" value="Miscellaneous, Linkage group lg10"/>
</dbReference>
<comment type="caution">
    <text evidence="2">The sequence shown here is derived from an EMBL/GenBank/DDBJ whole genome shotgun (WGS) entry which is preliminary data.</text>
</comment>
<dbReference type="AlphaFoldDB" id="A0A9D5H3P2"/>
<protein>
    <submittedName>
        <fullName evidence="2">Uncharacterized protein</fullName>
    </submittedName>
</protein>
<sequence>MKSHSGTSSKRLVGESSLSKKRAREASPIPVKDNSSSVEVEELTLDLVLSPWRSHPATAEVGQEEDLIVISLPPHELSALEVGREEEEVERF</sequence>
<keyword evidence="3" id="KW-1185">Reference proteome</keyword>
<evidence type="ECO:0000313" key="2">
    <source>
        <dbReference type="EMBL" id="KAJ0962133.1"/>
    </source>
</evidence>
<dbReference type="EMBL" id="JAGGNH010000010">
    <property type="protein sequence ID" value="KAJ0962133.1"/>
    <property type="molecule type" value="Genomic_DNA"/>
</dbReference>
<evidence type="ECO:0000313" key="3">
    <source>
        <dbReference type="Proteomes" id="UP001085076"/>
    </source>
</evidence>
<evidence type="ECO:0000256" key="1">
    <source>
        <dbReference type="SAM" id="MobiDB-lite"/>
    </source>
</evidence>
<name>A0A9D5H3P2_9LILI</name>